<dbReference type="PANTHER" id="PTHR33112">
    <property type="entry name" value="DOMAIN PROTEIN, PUTATIVE-RELATED"/>
    <property type="match status" value="1"/>
</dbReference>
<dbReference type="AlphaFoldDB" id="A0A6A6DXI3"/>
<gene>
    <name evidence="2" type="ORF">K469DRAFT_183353</name>
</gene>
<keyword evidence="3" id="KW-1185">Reference proteome</keyword>
<evidence type="ECO:0000313" key="3">
    <source>
        <dbReference type="Proteomes" id="UP000800200"/>
    </source>
</evidence>
<dbReference type="EMBL" id="ML994638">
    <property type="protein sequence ID" value="KAF2184397.1"/>
    <property type="molecule type" value="Genomic_DNA"/>
</dbReference>
<organism evidence="2 3">
    <name type="scientific">Zopfia rhizophila CBS 207.26</name>
    <dbReference type="NCBI Taxonomy" id="1314779"/>
    <lineage>
        <taxon>Eukaryota</taxon>
        <taxon>Fungi</taxon>
        <taxon>Dikarya</taxon>
        <taxon>Ascomycota</taxon>
        <taxon>Pezizomycotina</taxon>
        <taxon>Dothideomycetes</taxon>
        <taxon>Dothideomycetes incertae sedis</taxon>
        <taxon>Zopfiaceae</taxon>
        <taxon>Zopfia</taxon>
    </lineage>
</organism>
<proteinExistence type="predicted"/>
<sequence length="118" mass="13694">MIAVAKYLGSLIDGWISESMRNHTESKQSNPEGWRPTRLIRVDTISKPPILKIIQTRNDTFEKSDPYMTLSHYWGHPRPTALTQRNEAQMIAGFDLNVSQKTFRDAVYLTRRLGVRYI</sequence>
<accession>A0A6A6DXI3</accession>
<evidence type="ECO:0000259" key="1">
    <source>
        <dbReference type="Pfam" id="PF06985"/>
    </source>
</evidence>
<dbReference type="OrthoDB" id="5406662at2759"/>
<name>A0A6A6DXI3_9PEZI</name>
<protein>
    <recommendedName>
        <fullName evidence="1">Heterokaryon incompatibility domain-containing protein</fullName>
    </recommendedName>
</protein>
<dbReference type="InterPro" id="IPR010730">
    <property type="entry name" value="HET"/>
</dbReference>
<dbReference type="Proteomes" id="UP000800200">
    <property type="component" value="Unassembled WGS sequence"/>
</dbReference>
<dbReference type="Pfam" id="PF06985">
    <property type="entry name" value="HET"/>
    <property type="match status" value="1"/>
</dbReference>
<reference evidence="2" key="1">
    <citation type="journal article" date="2020" name="Stud. Mycol.">
        <title>101 Dothideomycetes genomes: a test case for predicting lifestyles and emergence of pathogens.</title>
        <authorList>
            <person name="Haridas S."/>
            <person name="Albert R."/>
            <person name="Binder M."/>
            <person name="Bloem J."/>
            <person name="Labutti K."/>
            <person name="Salamov A."/>
            <person name="Andreopoulos B."/>
            <person name="Baker S."/>
            <person name="Barry K."/>
            <person name="Bills G."/>
            <person name="Bluhm B."/>
            <person name="Cannon C."/>
            <person name="Castanera R."/>
            <person name="Culley D."/>
            <person name="Daum C."/>
            <person name="Ezra D."/>
            <person name="Gonzalez J."/>
            <person name="Henrissat B."/>
            <person name="Kuo A."/>
            <person name="Liang C."/>
            <person name="Lipzen A."/>
            <person name="Lutzoni F."/>
            <person name="Magnuson J."/>
            <person name="Mondo S."/>
            <person name="Nolan M."/>
            <person name="Ohm R."/>
            <person name="Pangilinan J."/>
            <person name="Park H.-J."/>
            <person name="Ramirez L."/>
            <person name="Alfaro M."/>
            <person name="Sun H."/>
            <person name="Tritt A."/>
            <person name="Yoshinaga Y."/>
            <person name="Zwiers L.-H."/>
            <person name="Turgeon B."/>
            <person name="Goodwin S."/>
            <person name="Spatafora J."/>
            <person name="Crous P."/>
            <person name="Grigoriev I."/>
        </authorList>
    </citation>
    <scope>NUCLEOTIDE SEQUENCE</scope>
    <source>
        <strain evidence="2">CBS 207.26</strain>
    </source>
</reference>
<dbReference type="PANTHER" id="PTHR33112:SF10">
    <property type="entry name" value="TOL"/>
    <property type="match status" value="1"/>
</dbReference>
<evidence type="ECO:0000313" key="2">
    <source>
        <dbReference type="EMBL" id="KAF2184397.1"/>
    </source>
</evidence>
<feature type="domain" description="Heterokaryon incompatibility" evidence="1">
    <location>
        <begin position="67"/>
        <end position="118"/>
    </location>
</feature>